<dbReference type="EMBL" id="SMUV01000051">
    <property type="protein sequence ID" value="TDK50980.1"/>
    <property type="molecule type" value="Genomic_DNA"/>
</dbReference>
<dbReference type="SUPFAM" id="SSF52540">
    <property type="entry name" value="P-loop containing nucleoside triphosphate hydrolases"/>
    <property type="match status" value="1"/>
</dbReference>
<evidence type="ECO:0000256" key="3">
    <source>
        <dbReference type="ARBA" id="ARBA00022741"/>
    </source>
</evidence>
<evidence type="ECO:0000313" key="8">
    <source>
        <dbReference type="Proteomes" id="UP000295301"/>
    </source>
</evidence>
<dbReference type="InterPro" id="IPR003439">
    <property type="entry name" value="ABC_transporter-like_ATP-bd"/>
</dbReference>
<dbReference type="Proteomes" id="UP000295301">
    <property type="component" value="Unassembled WGS sequence"/>
</dbReference>
<reference evidence="7 8" key="1">
    <citation type="submission" date="2019-03" db="EMBL/GenBank/DDBJ databases">
        <title>Ruegeria lutea sp. nov., a novel strain, isolated from marine sediment, the Masan Bay, South Korea.</title>
        <authorList>
            <person name="Kim J."/>
            <person name="Kim D.-Y."/>
            <person name="Lee S.-S."/>
        </authorList>
    </citation>
    <scope>NUCLEOTIDE SEQUENCE [LARGE SCALE GENOMIC DNA]</scope>
    <source>
        <strain evidence="7 8">318-1</strain>
    </source>
</reference>
<feature type="domain" description="ABC transporter" evidence="6">
    <location>
        <begin position="6"/>
        <end position="233"/>
    </location>
</feature>
<evidence type="ECO:0000256" key="5">
    <source>
        <dbReference type="ARBA" id="ARBA00022970"/>
    </source>
</evidence>
<dbReference type="PROSITE" id="PS00211">
    <property type="entry name" value="ABC_TRANSPORTER_1"/>
    <property type="match status" value="1"/>
</dbReference>
<evidence type="ECO:0000256" key="2">
    <source>
        <dbReference type="ARBA" id="ARBA00022448"/>
    </source>
</evidence>
<dbReference type="PANTHER" id="PTHR43820:SF5">
    <property type="entry name" value="HIGH-AFFINITY BRANCHED-CHAIN AMINO ACID TRANSPORT ATP-BINDING PROTEIN"/>
    <property type="match status" value="1"/>
</dbReference>
<dbReference type="InterPro" id="IPR017871">
    <property type="entry name" value="ABC_transporter-like_CS"/>
</dbReference>
<dbReference type="PROSITE" id="PS50893">
    <property type="entry name" value="ABC_TRANSPORTER_2"/>
    <property type="match status" value="1"/>
</dbReference>
<dbReference type="Pfam" id="PF00005">
    <property type="entry name" value="ABC_tran"/>
    <property type="match status" value="1"/>
</dbReference>
<accession>A0A4R5VGE9</accession>
<evidence type="ECO:0000256" key="4">
    <source>
        <dbReference type="ARBA" id="ARBA00022840"/>
    </source>
</evidence>
<sequence length="234" mass="25421">MSESILEVQNLEVFYGNAQAIHGISLTIEQGELLSLIGSNGAGKSTLFKSICGMVRPRSGTINFKGQTTAGLSPARITEMGIAMVPEGRRLFRSLSVEENLILGGYVRRPGPWTLQKVYDVFPILKERKDYPATSLSGGQQQMVAIGRALMSNPELLLLDELSLGLAPVVIKDIYELLPKILGEGMATILVEQDVTRAMQVSDHFVCMLEGRISLSGQSDAFSHDEISAAYFGT</sequence>
<keyword evidence="2" id="KW-0813">Transport</keyword>
<proteinExistence type="inferred from homology"/>
<dbReference type="InterPro" id="IPR052156">
    <property type="entry name" value="BCAA_Transport_ATP-bd_LivF"/>
</dbReference>
<dbReference type="PANTHER" id="PTHR43820">
    <property type="entry name" value="HIGH-AFFINITY BRANCHED-CHAIN AMINO ACID TRANSPORT ATP-BINDING PROTEIN LIVF"/>
    <property type="match status" value="1"/>
</dbReference>
<evidence type="ECO:0000313" key="7">
    <source>
        <dbReference type="EMBL" id="TDK50980.1"/>
    </source>
</evidence>
<evidence type="ECO:0000259" key="6">
    <source>
        <dbReference type="PROSITE" id="PS50893"/>
    </source>
</evidence>
<dbReference type="SMART" id="SM00382">
    <property type="entry name" value="AAA"/>
    <property type="match status" value="1"/>
</dbReference>
<organism evidence="7 8">
    <name type="scientific">Antarcticimicrobium luteum</name>
    <dbReference type="NCBI Taxonomy" id="2547397"/>
    <lineage>
        <taxon>Bacteria</taxon>
        <taxon>Pseudomonadati</taxon>
        <taxon>Pseudomonadota</taxon>
        <taxon>Alphaproteobacteria</taxon>
        <taxon>Rhodobacterales</taxon>
        <taxon>Paracoccaceae</taxon>
        <taxon>Antarcticimicrobium</taxon>
    </lineage>
</organism>
<dbReference type="OrthoDB" id="9806149at2"/>
<dbReference type="GO" id="GO:0005524">
    <property type="term" value="F:ATP binding"/>
    <property type="evidence" value="ECO:0007669"/>
    <property type="project" value="UniProtKB-KW"/>
</dbReference>
<comment type="caution">
    <text evidence="7">The sequence shown here is derived from an EMBL/GenBank/DDBJ whole genome shotgun (WGS) entry which is preliminary data.</text>
</comment>
<dbReference type="GO" id="GO:0015807">
    <property type="term" value="P:L-amino acid transport"/>
    <property type="evidence" value="ECO:0007669"/>
    <property type="project" value="TreeGrafter"/>
</dbReference>
<comment type="similarity">
    <text evidence="1">Belongs to the ABC transporter superfamily.</text>
</comment>
<keyword evidence="8" id="KW-1185">Reference proteome</keyword>
<keyword evidence="5" id="KW-0029">Amino-acid transport</keyword>
<dbReference type="GO" id="GO:0016887">
    <property type="term" value="F:ATP hydrolysis activity"/>
    <property type="evidence" value="ECO:0007669"/>
    <property type="project" value="InterPro"/>
</dbReference>
<keyword evidence="3" id="KW-0547">Nucleotide-binding</keyword>
<gene>
    <name evidence="7" type="ORF">E1832_04625</name>
</gene>
<keyword evidence="4 7" id="KW-0067">ATP-binding</keyword>
<dbReference type="CDD" id="cd03224">
    <property type="entry name" value="ABC_TM1139_LivF_branched"/>
    <property type="match status" value="1"/>
</dbReference>
<dbReference type="AlphaFoldDB" id="A0A4R5VGE9"/>
<dbReference type="Gene3D" id="3.40.50.300">
    <property type="entry name" value="P-loop containing nucleotide triphosphate hydrolases"/>
    <property type="match status" value="1"/>
</dbReference>
<evidence type="ECO:0000256" key="1">
    <source>
        <dbReference type="ARBA" id="ARBA00005417"/>
    </source>
</evidence>
<dbReference type="InterPro" id="IPR003593">
    <property type="entry name" value="AAA+_ATPase"/>
</dbReference>
<dbReference type="InterPro" id="IPR027417">
    <property type="entry name" value="P-loop_NTPase"/>
</dbReference>
<name>A0A4R5VGE9_9RHOB</name>
<dbReference type="GO" id="GO:0015658">
    <property type="term" value="F:branched-chain amino acid transmembrane transporter activity"/>
    <property type="evidence" value="ECO:0007669"/>
    <property type="project" value="TreeGrafter"/>
</dbReference>
<protein>
    <submittedName>
        <fullName evidence="7">ABC transporter ATP-binding protein</fullName>
    </submittedName>
</protein>
<dbReference type="RefSeq" id="WP_133358565.1">
    <property type="nucleotide sequence ID" value="NZ_SMUV01000051.1"/>
</dbReference>